<dbReference type="Proteomes" id="UP000239239">
    <property type="component" value="Unassembled WGS sequence"/>
</dbReference>
<evidence type="ECO:0000313" key="1">
    <source>
        <dbReference type="EMBL" id="PPK29093.1"/>
    </source>
</evidence>
<comment type="caution">
    <text evidence="1">The sequence shown here is derived from an EMBL/GenBank/DDBJ whole genome shotgun (WGS) entry which is preliminary data.</text>
</comment>
<organism evidence="1 2">
    <name type="scientific">Legionella pneumophila</name>
    <dbReference type="NCBI Taxonomy" id="446"/>
    <lineage>
        <taxon>Bacteria</taxon>
        <taxon>Pseudomonadati</taxon>
        <taxon>Pseudomonadota</taxon>
        <taxon>Gammaproteobacteria</taxon>
        <taxon>Legionellales</taxon>
        <taxon>Legionellaceae</taxon>
        <taxon>Legionella</taxon>
    </lineage>
</organism>
<evidence type="ECO:0000313" key="2">
    <source>
        <dbReference type="Proteomes" id="UP000239239"/>
    </source>
</evidence>
<reference evidence="1 2" key="1">
    <citation type="submission" date="2018-02" db="EMBL/GenBank/DDBJ databases">
        <title>Draft genome sequences of four Legionella pneumophila clinical strains isolated in Ontario.</title>
        <authorList>
            <person name="Fortuna A."/>
            <person name="Ramnarine R."/>
            <person name="Li A."/>
            <person name="Frantz C."/>
            <person name="Mallo G."/>
        </authorList>
    </citation>
    <scope>NUCLEOTIDE SEQUENCE [LARGE SCALE GENOMIC DNA]</scope>
    <source>
        <strain evidence="1 2">LG61</strain>
    </source>
</reference>
<gene>
    <name evidence="1" type="ORF">C3928_14035</name>
</gene>
<dbReference type="AlphaFoldDB" id="A0A2S6EV75"/>
<name>A0A2S6EV75_LEGPN</name>
<proteinExistence type="predicted"/>
<accession>A0A2S6EV75</accession>
<protein>
    <submittedName>
        <fullName evidence="1">Uncharacterized protein</fullName>
    </submittedName>
</protein>
<sequence>MKYVVTFCTTDQEVGSNPLWHSCILLSKMDETSKLLEVVDNWGFYGLPTTNRNSSLLNQLKIKMGLDVDLIGNHGMLRHEELRFLDQGCGLRGVTFELTKDDFELLQRKCLQMVADQETAINEFVETQGIKGKPPEKTRIYPHEQFSRLIYATEKIKAEQQGREARLKPFELRLSWGLFGPSLALSQNCKTQALSLLSYVLSKEQIERLTEYGEHPTVPRRSGPMEPIFLHSTGPLREHRKSSGDVVHYRDLKDPGVKLYWTVPPQELEALSEETIKLFQMDEEYCEEVKAIVRKLQRLEWLLINSNVPGKYRLYKDELINKVVECYKAFSIIEPKREEPKTGGWYGWALSLFSAPRNAEERTLQDKIKKAKSLFNTIYMAIVDNYQIDDDVSIENQNTLPYEETGDNRFENMVEAVASYLSRKDKINLCKIIGRTYCEDHVESEDYEGKIPLTPHLSAT</sequence>
<dbReference type="RefSeq" id="WP_027229082.1">
    <property type="nucleotide sequence ID" value="NZ_CP017601.1"/>
</dbReference>
<dbReference type="EMBL" id="PQWY01000019">
    <property type="protein sequence ID" value="PPK29093.1"/>
    <property type="molecule type" value="Genomic_DNA"/>
</dbReference>
<dbReference type="OrthoDB" id="5653303at2"/>